<accession>K0KY14</accession>
<dbReference type="InterPro" id="IPR045183">
    <property type="entry name" value="Ebi-like"/>
</dbReference>
<evidence type="ECO:0000256" key="6">
    <source>
        <dbReference type="SAM" id="MobiDB-lite"/>
    </source>
</evidence>
<dbReference type="Gene3D" id="2.130.10.10">
    <property type="entry name" value="YVTN repeat-like/Quinoprotein amine dehydrogenase"/>
    <property type="match status" value="1"/>
</dbReference>
<proteinExistence type="predicted"/>
<dbReference type="Gene3D" id="1.20.960.30">
    <property type="match status" value="1"/>
</dbReference>
<dbReference type="InterPro" id="IPR056154">
    <property type="entry name" value="Beta-prop_IFT140_1st"/>
</dbReference>
<dbReference type="PANTHER" id="PTHR22846:SF2">
    <property type="entry name" value="F-BOX-LIKE_WD REPEAT-CONTAINING PROTEIN EBI"/>
    <property type="match status" value="1"/>
</dbReference>
<keyword evidence="2 5" id="KW-0853">WD repeat</keyword>
<evidence type="ECO:0000256" key="4">
    <source>
        <dbReference type="ARBA" id="ARBA00023242"/>
    </source>
</evidence>
<reference evidence="8 9" key="1">
    <citation type="journal article" date="2012" name="Eukaryot. Cell">
        <title>Draft genome sequence of Wickerhamomyces ciferrii NRRL Y-1031 F-60-10.</title>
        <authorList>
            <person name="Schneider J."/>
            <person name="Andrea H."/>
            <person name="Blom J."/>
            <person name="Jaenicke S."/>
            <person name="Ruckert C."/>
            <person name="Schorsch C."/>
            <person name="Szczepanowski R."/>
            <person name="Farwick M."/>
            <person name="Goesmann A."/>
            <person name="Puhler A."/>
            <person name="Schaffer S."/>
            <person name="Tauch A."/>
            <person name="Kohler T."/>
            <person name="Brinkrolf K."/>
        </authorList>
    </citation>
    <scope>NUCLEOTIDE SEQUENCE [LARGE SCALE GENOMIC DNA]</scope>
    <source>
        <strain evidence="9">ATCC 14091 / BCRC 22168 / CBS 111 / JCM 3599 / NBRC 0793 / NRRL Y-1031 F-60-10</strain>
    </source>
</reference>
<evidence type="ECO:0000313" key="9">
    <source>
        <dbReference type="Proteomes" id="UP000009328"/>
    </source>
</evidence>
<dbReference type="SMART" id="SM00320">
    <property type="entry name" value="WD40"/>
    <property type="match status" value="5"/>
</dbReference>
<dbReference type="eggNOG" id="KOG0273">
    <property type="taxonomic scope" value="Eukaryota"/>
</dbReference>
<dbReference type="SMART" id="SM00667">
    <property type="entry name" value="LisH"/>
    <property type="match status" value="1"/>
</dbReference>
<keyword evidence="4" id="KW-0539">Nucleus</keyword>
<dbReference type="InterPro" id="IPR019775">
    <property type="entry name" value="WD40_repeat_CS"/>
</dbReference>
<comment type="subcellular location">
    <subcellularLocation>
        <location evidence="1">Nucleus</location>
    </subcellularLocation>
</comment>
<dbReference type="FunFam" id="1.20.960.30:FF:000001">
    <property type="entry name" value="F-box-like/WD repeat-containing protein TBL1XR1"/>
    <property type="match status" value="1"/>
</dbReference>
<evidence type="ECO:0000256" key="1">
    <source>
        <dbReference type="ARBA" id="ARBA00004123"/>
    </source>
</evidence>
<dbReference type="EMBL" id="CAIF01000220">
    <property type="protein sequence ID" value="CCH45983.1"/>
    <property type="molecule type" value="Genomic_DNA"/>
</dbReference>
<dbReference type="STRING" id="1206466.K0KY14"/>
<evidence type="ECO:0000256" key="5">
    <source>
        <dbReference type="PROSITE-ProRule" id="PRU00221"/>
    </source>
</evidence>
<dbReference type="PROSITE" id="PS50294">
    <property type="entry name" value="WD_REPEATS_REGION"/>
    <property type="match status" value="3"/>
</dbReference>
<feature type="repeat" description="WD" evidence="5">
    <location>
        <begin position="244"/>
        <end position="285"/>
    </location>
</feature>
<dbReference type="InterPro" id="IPR036322">
    <property type="entry name" value="WD40_repeat_dom_sf"/>
</dbReference>
<dbReference type="SUPFAM" id="SSF50978">
    <property type="entry name" value="WD40 repeat-like"/>
    <property type="match status" value="1"/>
</dbReference>
<dbReference type="PROSITE" id="PS50082">
    <property type="entry name" value="WD_REPEATS_2"/>
    <property type="match status" value="4"/>
</dbReference>
<gene>
    <name evidence="8" type="ORF">BN7_5570</name>
</gene>
<dbReference type="Proteomes" id="UP000009328">
    <property type="component" value="Unassembled WGS sequence"/>
</dbReference>
<keyword evidence="3" id="KW-0677">Repeat</keyword>
<feature type="repeat" description="WD" evidence="5">
    <location>
        <begin position="383"/>
        <end position="423"/>
    </location>
</feature>
<dbReference type="PRINTS" id="PR00320">
    <property type="entry name" value="GPROTEINBRPT"/>
</dbReference>
<dbReference type="FunCoup" id="K0KY14">
    <property type="interactions" value="622"/>
</dbReference>
<evidence type="ECO:0000256" key="2">
    <source>
        <dbReference type="ARBA" id="ARBA00022574"/>
    </source>
</evidence>
<dbReference type="InterPro" id="IPR020472">
    <property type="entry name" value="WD40_PAC1"/>
</dbReference>
<dbReference type="Pfam" id="PF23383">
    <property type="entry name" value="Beta-prop_IFT140_1st"/>
    <property type="match status" value="1"/>
</dbReference>
<dbReference type="GO" id="GO:0003714">
    <property type="term" value="F:transcription corepressor activity"/>
    <property type="evidence" value="ECO:0007669"/>
    <property type="project" value="InterPro"/>
</dbReference>
<dbReference type="HOGENOM" id="CLU_007609_1_1_1"/>
<feature type="domain" description="IFT140 first beta-propeller" evidence="7">
    <location>
        <begin position="201"/>
        <end position="278"/>
    </location>
</feature>
<feature type="repeat" description="WD" evidence="5">
    <location>
        <begin position="341"/>
        <end position="373"/>
    </location>
</feature>
<dbReference type="PROSITE" id="PS50896">
    <property type="entry name" value="LISH"/>
    <property type="match status" value="1"/>
</dbReference>
<evidence type="ECO:0000313" key="8">
    <source>
        <dbReference type="EMBL" id="CCH45983.1"/>
    </source>
</evidence>
<dbReference type="GO" id="GO:0006357">
    <property type="term" value="P:regulation of transcription by RNA polymerase II"/>
    <property type="evidence" value="ECO:0007669"/>
    <property type="project" value="TreeGrafter"/>
</dbReference>
<dbReference type="InterPro" id="IPR015943">
    <property type="entry name" value="WD40/YVTN_repeat-like_dom_sf"/>
</dbReference>
<feature type="region of interest" description="Disordered" evidence="6">
    <location>
        <begin position="109"/>
        <end position="138"/>
    </location>
</feature>
<dbReference type="Pfam" id="PF08513">
    <property type="entry name" value="LisH"/>
    <property type="match status" value="1"/>
</dbReference>
<dbReference type="PROSITE" id="PS00678">
    <property type="entry name" value="WD_REPEATS_1"/>
    <property type="match status" value="2"/>
</dbReference>
<dbReference type="InterPro" id="IPR006594">
    <property type="entry name" value="LisH"/>
</dbReference>
<dbReference type="InParanoid" id="K0KY14"/>
<dbReference type="GO" id="GO:0034967">
    <property type="term" value="C:Set3 complex"/>
    <property type="evidence" value="ECO:0007669"/>
    <property type="project" value="TreeGrafter"/>
</dbReference>
<dbReference type="Pfam" id="PF00400">
    <property type="entry name" value="WD40"/>
    <property type="match status" value="2"/>
</dbReference>
<keyword evidence="9" id="KW-1185">Reference proteome</keyword>
<dbReference type="PANTHER" id="PTHR22846">
    <property type="entry name" value="WD40 REPEAT PROTEIN"/>
    <property type="match status" value="1"/>
</dbReference>
<name>K0KY14_WICCF</name>
<evidence type="ECO:0000256" key="3">
    <source>
        <dbReference type="ARBA" id="ARBA00022737"/>
    </source>
</evidence>
<feature type="repeat" description="WD" evidence="5">
    <location>
        <begin position="203"/>
        <end position="234"/>
    </location>
</feature>
<protein>
    <submittedName>
        <fullName evidence="8">WD repeat-containing protein</fullName>
    </submittedName>
</protein>
<sequence>MSINSDEVNYLVWRYLQESGLEVSAFALSDESTVQKFDKRYGESIPIGSLVNLLQKGILYSQADQLVKQNGDVQEDKFYDEKFSVFHALNADSGINPPLESKDRFAKIDPNETNEEVKDKEGDHVMNGDENGHDTKDVKEQSPDFIKILKKKFTFEPSTYSDFNPTASTVLSFGLSDARAKIAVILPNSEIKPLILNHPPSSSFNTSNDVTILKWSPMGNLLVTGVESGELRLWAADGKLINVLYLHHSPILILKWSPSGKYLLSSDINSNLIIWDVTTGNIIMDLDLLKKNETTVHNESDETINLGIDATWIDDSKFIIPGLNGSVLVFNIDNKTPWGTLIGHTKAISSIKYNKENSMLLTSSDDRTIRIWNGNGFNNCSLLSGHSQPVTYSDWITNDFIISCSLDGSLRIWDINFSKQTSIIVMDGVPILHGELSPDKKSIAVGNIEGEISIFSIDLLLPDEQLKLIGEYQPLIPNDDLENNLITSLKWSSDSKDVVVTYSHSESVVVSGE</sequence>
<dbReference type="AlphaFoldDB" id="K0KY14"/>
<evidence type="ECO:0000259" key="7">
    <source>
        <dbReference type="Pfam" id="PF23383"/>
    </source>
</evidence>
<dbReference type="InterPro" id="IPR001680">
    <property type="entry name" value="WD40_rpt"/>
</dbReference>
<comment type="caution">
    <text evidence="8">The sequence shown here is derived from an EMBL/GenBank/DDBJ whole genome shotgun (WGS) entry which is preliminary data.</text>
</comment>
<organism evidence="8 9">
    <name type="scientific">Wickerhamomyces ciferrii (strain ATCC 14091 / BCRC 22168 / CBS 111 / JCM 3599 / NBRC 0793 / NRRL Y-1031 F-60-10)</name>
    <name type="common">Yeast</name>
    <name type="synonym">Pichia ciferrii</name>
    <dbReference type="NCBI Taxonomy" id="1206466"/>
    <lineage>
        <taxon>Eukaryota</taxon>
        <taxon>Fungi</taxon>
        <taxon>Dikarya</taxon>
        <taxon>Ascomycota</taxon>
        <taxon>Saccharomycotina</taxon>
        <taxon>Saccharomycetes</taxon>
        <taxon>Phaffomycetales</taxon>
        <taxon>Wickerhamomycetaceae</taxon>
        <taxon>Wickerhamomyces</taxon>
    </lineage>
</organism>